<gene>
    <name evidence="2" type="ORF">UJA718_LOCUS50087</name>
</gene>
<accession>A0A822AC15</accession>
<comment type="caution">
    <text evidence="2">The sequence shown here is derived from an EMBL/GenBank/DDBJ whole genome shotgun (WGS) entry which is preliminary data.</text>
</comment>
<feature type="non-terminal residue" evidence="2">
    <location>
        <position position="1"/>
    </location>
</feature>
<dbReference type="Pfam" id="PF01436">
    <property type="entry name" value="NHL"/>
    <property type="match status" value="1"/>
</dbReference>
<evidence type="ECO:0000256" key="1">
    <source>
        <dbReference type="ARBA" id="ARBA00022737"/>
    </source>
</evidence>
<protein>
    <submittedName>
        <fullName evidence="2">Uncharacterized protein</fullName>
    </submittedName>
</protein>
<keyword evidence="1" id="KW-0677">Repeat</keyword>
<organism evidence="2 3">
    <name type="scientific">Rotaria socialis</name>
    <dbReference type="NCBI Taxonomy" id="392032"/>
    <lineage>
        <taxon>Eukaryota</taxon>
        <taxon>Metazoa</taxon>
        <taxon>Spiralia</taxon>
        <taxon>Gnathifera</taxon>
        <taxon>Rotifera</taxon>
        <taxon>Eurotatoria</taxon>
        <taxon>Bdelloidea</taxon>
        <taxon>Philodinida</taxon>
        <taxon>Philodinidae</taxon>
        <taxon>Rotaria</taxon>
    </lineage>
</organism>
<dbReference type="InterPro" id="IPR011042">
    <property type="entry name" value="6-blade_b-propeller_TolB-like"/>
</dbReference>
<evidence type="ECO:0000313" key="3">
    <source>
        <dbReference type="Proteomes" id="UP000663873"/>
    </source>
</evidence>
<reference evidence="2" key="1">
    <citation type="submission" date="2021-02" db="EMBL/GenBank/DDBJ databases">
        <authorList>
            <person name="Nowell W R."/>
        </authorList>
    </citation>
    <scope>NUCLEOTIDE SEQUENCE</scope>
</reference>
<dbReference type="SUPFAM" id="SSF101898">
    <property type="entry name" value="NHL repeat"/>
    <property type="match status" value="1"/>
</dbReference>
<feature type="non-terminal residue" evidence="2">
    <location>
        <position position="56"/>
    </location>
</feature>
<name>A0A822AC15_9BILA</name>
<dbReference type="EMBL" id="CAJOBP010108682">
    <property type="protein sequence ID" value="CAF4996292.1"/>
    <property type="molecule type" value="Genomic_DNA"/>
</dbReference>
<dbReference type="AlphaFoldDB" id="A0A822AC15"/>
<proteinExistence type="predicted"/>
<sequence length="56" mass="6246">MYVVDYNNARIQRWYPGASYGTTVASGTMNLPNGLTFDRLGNLVVADTSNQRIISY</sequence>
<dbReference type="Proteomes" id="UP000663873">
    <property type="component" value="Unassembled WGS sequence"/>
</dbReference>
<dbReference type="InterPro" id="IPR001258">
    <property type="entry name" value="NHL_repeat"/>
</dbReference>
<dbReference type="Gene3D" id="2.120.10.30">
    <property type="entry name" value="TolB, C-terminal domain"/>
    <property type="match status" value="1"/>
</dbReference>
<evidence type="ECO:0000313" key="2">
    <source>
        <dbReference type="EMBL" id="CAF4996292.1"/>
    </source>
</evidence>
<keyword evidence="3" id="KW-1185">Reference proteome</keyword>